<name>A0A345HYX6_9ACTN</name>
<proteinExistence type="predicted"/>
<protein>
    <submittedName>
        <fullName evidence="2">Nucleic acid-binding protein</fullName>
    </submittedName>
</protein>
<keyword evidence="3" id="KW-1185">Reference proteome</keyword>
<dbReference type="Proteomes" id="UP000253868">
    <property type="component" value="Chromosome"/>
</dbReference>
<dbReference type="AlphaFoldDB" id="A0A345HYX6"/>
<feature type="compositionally biased region" description="Polar residues" evidence="1">
    <location>
        <begin position="1"/>
        <end position="15"/>
    </location>
</feature>
<dbReference type="OrthoDB" id="4321277at2"/>
<dbReference type="EMBL" id="CP031194">
    <property type="protein sequence ID" value="AXG81900.1"/>
    <property type="molecule type" value="Genomic_DNA"/>
</dbReference>
<feature type="region of interest" description="Disordered" evidence="1">
    <location>
        <begin position="1"/>
        <end position="27"/>
    </location>
</feature>
<dbReference type="KEGG" id="spad:DVK44_33910"/>
<evidence type="ECO:0000313" key="2">
    <source>
        <dbReference type="EMBL" id="AXG81900.1"/>
    </source>
</evidence>
<accession>A0A345HYX6</accession>
<gene>
    <name evidence="2" type="ORF">DVK44_33910</name>
</gene>
<sequence length="80" mass="8821">MPGWQNETQNSSSKPDSPGYTDEQQQVTDLRRRLADLSAAVITHEFWEGLDDVVAARMALKQTAHNSPVESREAGQAPTP</sequence>
<evidence type="ECO:0000256" key="1">
    <source>
        <dbReference type="SAM" id="MobiDB-lite"/>
    </source>
</evidence>
<reference evidence="3" key="1">
    <citation type="submission" date="2018-07" db="EMBL/GenBank/DDBJ databases">
        <authorList>
            <person name="Zhao J."/>
        </authorList>
    </citation>
    <scope>NUCLEOTIDE SEQUENCE [LARGE SCALE GENOMIC DNA]</scope>
    <source>
        <strain evidence="3">GSSD-12</strain>
    </source>
</reference>
<organism evidence="2 3">
    <name type="scientific">Streptomyces paludis</name>
    <dbReference type="NCBI Taxonomy" id="2282738"/>
    <lineage>
        <taxon>Bacteria</taxon>
        <taxon>Bacillati</taxon>
        <taxon>Actinomycetota</taxon>
        <taxon>Actinomycetes</taxon>
        <taxon>Kitasatosporales</taxon>
        <taxon>Streptomycetaceae</taxon>
        <taxon>Streptomyces</taxon>
    </lineage>
</organism>
<dbReference type="RefSeq" id="WP_114664440.1">
    <property type="nucleotide sequence ID" value="NZ_CP031194.1"/>
</dbReference>
<evidence type="ECO:0000313" key="3">
    <source>
        <dbReference type="Proteomes" id="UP000253868"/>
    </source>
</evidence>